<evidence type="ECO:0000256" key="1">
    <source>
        <dbReference type="SAM" id="MobiDB-lite"/>
    </source>
</evidence>
<evidence type="ECO:0000313" key="3">
    <source>
        <dbReference type="Proteomes" id="UP001595868"/>
    </source>
</evidence>
<comment type="caution">
    <text evidence="2">The sequence shown here is derived from an EMBL/GenBank/DDBJ whole genome shotgun (WGS) entry which is preliminary data.</text>
</comment>
<dbReference type="EMBL" id="JBHSBN010000011">
    <property type="protein sequence ID" value="MFC4107796.1"/>
    <property type="molecule type" value="Genomic_DNA"/>
</dbReference>
<protein>
    <submittedName>
        <fullName evidence="2">Uncharacterized protein</fullName>
    </submittedName>
</protein>
<organism evidence="2 3">
    <name type="scientific">Micromonospora zhanjiangensis</name>
    <dbReference type="NCBI Taxonomy" id="1522057"/>
    <lineage>
        <taxon>Bacteria</taxon>
        <taxon>Bacillati</taxon>
        <taxon>Actinomycetota</taxon>
        <taxon>Actinomycetes</taxon>
        <taxon>Micromonosporales</taxon>
        <taxon>Micromonosporaceae</taxon>
        <taxon>Micromonospora</taxon>
    </lineage>
</organism>
<feature type="region of interest" description="Disordered" evidence="1">
    <location>
        <begin position="62"/>
        <end position="89"/>
    </location>
</feature>
<dbReference type="RefSeq" id="WP_377547181.1">
    <property type="nucleotide sequence ID" value="NZ_JBHSBN010000011.1"/>
</dbReference>
<sequence length="120" mass="13453">MDHDHDALRALAHANPGICIYPEMLRPQPGPWRSRTFQRAAKQLGYDLPEWQRAVIQRVMQDARPGARLTGPPPAPKPADDEQPTVPPAVVAAARPAAPDPDVAPPPVTRWRWWHRWGGR</sequence>
<dbReference type="Proteomes" id="UP001595868">
    <property type="component" value="Unassembled WGS sequence"/>
</dbReference>
<proteinExistence type="predicted"/>
<gene>
    <name evidence="2" type="ORF">ACFOX0_17925</name>
</gene>
<name>A0ABV8KNT8_9ACTN</name>
<evidence type="ECO:0000313" key="2">
    <source>
        <dbReference type="EMBL" id="MFC4107796.1"/>
    </source>
</evidence>
<accession>A0ABV8KNT8</accession>
<reference evidence="3" key="1">
    <citation type="journal article" date="2019" name="Int. J. Syst. Evol. Microbiol.">
        <title>The Global Catalogue of Microorganisms (GCM) 10K type strain sequencing project: providing services to taxonomists for standard genome sequencing and annotation.</title>
        <authorList>
            <consortium name="The Broad Institute Genomics Platform"/>
            <consortium name="The Broad Institute Genome Sequencing Center for Infectious Disease"/>
            <person name="Wu L."/>
            <person name="Ma J."/>
        </authorList>
    </citation>
    <scope>NUCLEOTIDE SEQUENCE [LARGE SCALE GENOMIC DNA]</scope>
    <source>
        <strain evidence="3">2902at01</strain>
    </source>
</reference>
<keyword evidence="3" id="KW-1185">Reference proteome</keyword>